<dbReference type="EMBL" id="GL377302">
    <property type="protein sequence ID" value="EFJ03307.1"/>
    <property type="molecule type" value="Genomic_DNA"/>
</dbReference>
<dbReference type="OrthoDB" id="5597211at2759"/>
<proteinExistence type="predicted"/>
<evidence type="ECO:0000313" key="3">
    <source>
        <dbReference type="Proteomes" id="UP000007431"/>
    </source>
</evidence>
<evidence type="ECO:0000256" key="1">
    <source>
        <dbReference type="SAM" id="MobiDB-lite"/>
    </source>
</evidence>
<dbReference type="eggNOG" id="ENOG502SZGU">
    <property type="taxonomic scope" value="Eukaryota"/>
</dbReference>
<keyword evidence="3" id="KW-1185">Reference proteome</keyword>
<protein>
    <submittedName>
        <fullName evidence="2">Expressed protein</fullName>
    </submittedName>
</protein>
<evidence type="ECO:0000313" key="2">
    <source>
        <dbReference type="EMBL" id="EFJ03307.1"/>
    </source>
</evidence>
<gene>
    <name evidence="2" type="ORF">SCHCODRAFT_83940</name>
</gene>
<dbReference type="InParanoid" id="D8PKH9"/>
<dbReference type="Proteomes" id="UP000007431">
    <property type="component" value="Unassembled WGS sequence"/>
</dbReference>
<dbReference type="HOGENOM" id="CLU_113797_0_0_1"/>
<dbReference type="GeneID" id="9589310"/>
<dbReference type="VEuPathDB" id="FungiDB:SCHCODRAFT_02576890"/>
<dbReference type="KEGG" id="scm:SCHCO_02576890"/>
<dbReference type="AlphaFoldDB" id="D8PKH9"/>
<sequence length="190" mass="21375">MSALLASCSRSPACSMSRHILRRGISKTAVAASATTPEGKQVASHASLPDARMRALISLYHQSSSFVTEESLDQRIDEAFAYKNMSSQIYNYHYQITMKDLEHLVRRERAAPRLTSVSGMMRGSSNGDAPDLAFSDNLDKRDIKMIEALYGVDRSDGKRFLPGLDAVRDEMERLEREISEDEQHHQQPQQ</sequence>
<dbReference type="OMA" id="PDEKMRV"/>
<dbReference type="Pfam" id="PF26163">
    <property type="entry name" value="mS26"/>
    <property type="match status" value="1"/>
</dbReference>
<dbReference type="RefSeq" id="XP_003038209.1">
    <property type="nucleotide sequence ID" value="XM_003038163.1"/>
</dbReference>
<feature type="region of interest" description="Disordered" evidence="1">
    <location>
        <begin position="171"/>
        <end position="190"/>
    </location>
</feature>
<organism evidence="3">
    <name type="scientific">Schizophyllum commune (strain H4-8 / FGSC 9210)</name>
    <name type="common">Split gill fungus</name>
    <dbReference type="NCBI Taxonomy" id="578458"/>
    <lineage>
        <taxon>Eukaryota</taxon>
        <taxon>Fungi</taxon>
        <taxon>Dikarya</taxon>
        <taxon>Basidiomycota</taxon>
        <taxon>Agaricomycotina</taxon>
        <taxon>Agaricomycetes</taxon>
        <taxon>Agaricomycetidae</taxon>
        <taxon>Agaricales</taxon>
        <taxon>Schizophyllaceae</taxon>
        <taxon>Schizophyllum</taxon>
    </lineage>
</organism>
<reference evidence="2 3" key="1">
    <citation type="journal article" date="2010" name="Nat. Biotechnol.">
        <title>Genome sequence of the model mushroom Schizophyllum commune.</title>
        <authorList>
            <person name="Ohm R.A."/>
            <person name="de Jong J.F."/>
            <person name="Lugones L.G."/>
            <person name="Aerts A."/>
            <person name="Kothe E."/>
            <person name="Stajich J.E."/>
            <person name="de Vries R.P."/>
            <person name="Record E."/>
            <person name="Levasseur A."/>
            <person name="Baker S.E."/>
            <person name="Bartholomew K.A."/>
            <person name="Coutinho P.M."/>
            <person name="Erdmann S."/>
            <person name="Fowler T.J."/>
            <person name="Gathman A.C."/>
            <person name="Lombard V."/>
            <person name="Henrissat B."/>
            <person name="Knabe N."/>
            <person name="Kuees U."/>
            <person name="Lilly W.W."/>
            <person name="Lindquist E."/>
            <person name="Lucas S."/>
            <person name="Magnuson J.K."/>
            <person name="Piumi F."/>
            <person name="Raudaskoski M."/>
            <person name="Salamov A."/>
            <person name="Schmutz J."/>
            <person name="Schwarze F.W.M.R."/>
            <person name="vanKuyk P.A."/>
            <person name="Horton J.S."/>
            <person name="Grigoriev I.V."/>
            <person name="Woesten H.A.B."/>
        </authorList>
    </citation>
    <scope>NUCLEOTIDE SEQUENCE [LARGE SCALE GENOMIC DNA]</scope>
    <source>
        <strain evidence="3">H4-8 / FGSC 9210</strain>
    </source>
</reference>
<name>D8PKH9_SCHCM</name>
<accession>D8PKH9</accession>
<dbReference type="InterPro" id="IPR058940">
    <property type="entry name" value="mS26_fungi"/>
</dbReference>